<name>A0ABW7ZYL0_9ACTN</name>
<feature type="transmembrane region" description="Helical" evidence="7">
    <location>
        <begin position="41"/>
        <end position="60"/>
    </location>
</feature>
<comment type="caution">
    <text evidence="8">The sequence shown here is derived from an EMBL/GenBank/DDBJ whole genome shotgun (WGS) entry which is preliminary data.</text>
</comment>
<keyword evidence="3" id="KW-1003">Cell membrane</keyword>
<dbReference type="Proteomes" id="UP001612928">
    <property type="component" value="Unassembled WGS sequence"/>
</dbReference>
<dbReference type="PANTHER" id="PTHR33508">
    <property type="entry name" value="UPF0056 MEMBRANE PROTEIN YHCE"/>
    <property type="match status" value="1"/>
</dbReference>
<feature type="transmembrane region" description="Helical" evidence="7">
    <location>
        <begin position="66"/>
        <end position="87"/>
    </location>
</feature>
<evidence type="ECO:0000313" key="8">
    <source>
        <dbReference type="EMBL" id="MFI7439122.1"/>
    </source>
</evidence>
<organism evidence="8 9">
    <name type="scientific">Nonomuraea indica</name>
    <dbReference type="NCBI Taxonomy" id="1581193"/>
    <lineage>
        <taxon>Bacteria</taxon>
        <taxon>Bacillati</taxon>
        <taxon>Actinomycetota</taxon>
        <taxon>Actinomycetes</taxon>
        <taxon>Streptosporangiales</taxon>
        <taxon>Streptosporangiaceae</taxon>
        <taxon>Nonomuraea</taxon>
    </lineage>
</organism>
<gene>
    <name evidence="8" type="ORF">ACIBP5_04050</name>
</gene>
<evidence type="ECO:0000256" key="1">
    <source>
        <dbReference type="ARBA" id="ARBA00004651"/>
    </source>
</evidence>
<keyword evidence="5 7" id="KW-1133">Transmembrane helix</keyword>
<evidence type="ECO:0000256" key="7">
    <source>
        <dbReference type="RuleBase" id="RU362048"/>
    </source>
</evidence>
<dbReference type="PANTHER" id="PTHR33508:SF1">
    <property type="entry name" value="UPF0056 MEMBRANE PROTEIN YHCE"/>
    <property type="match status" value="1"/>
</dbReference>
<dbReference type="InterPro" id="IPR002771">
    <property type="entry name" value="Multi_antbiot-R_MarC"/>
</dbReference>
<evidence type="ECO:0000256" key="3">
    <source>
        <dbReference type="ARBA" id="ARBA00022475"/>
    </source>
</evidence>
<feature type="transmembrane region" description="Helical" evidence="7">
    <location>
        <begin position="6"/>
        <end position="29"/>
    </location>
</feature>
<evidence type="ECO:0000313" key="9">
    <source>
        <dbReference type="Proteomes" id="UP001612928"/>
    </source>
</evidence>
<protein>
    <recommendedName>
        <fullName evidence="7">UPF0056 membrane protein</fullName>
    </recommendedName>
</protein>
<feature type="transmembrane region" description="Helical" evidence="7">
    <location>
        <begin position="177"/>
        <end position="198"/>
    </location>
</feature>
<dbReference type="NCBIfam" id="TIGR00427">
    <property type="entry name" value="NAAT family transporter"/>
    <property type="match status" value="1"/>
</dbReference>
<keyword evidence="6 7" id="KW-0472">Membrane</keyword>
<feature type="transmembrane region" description="Helical" evidence="7">
    <location>
        <begin position="108"/>
        <end position="129"/>
    </location>
</feature>
<evidence type="ECO:0000256" key="4">
    <source>
        <dbReference type="ARBA" id="ARBA00022692"/>
    </source>
</evidence>
<evidence type="ECO:0000256" key="5">
    <source>
        <dbReference type="ARBA" id="ARBA00022989"/>
    </source>
</evidence>
<comment type="subcellular location">
    <subcellularLocation>
        <location evidence="1 7">Cell membrane</location>
        <topology evidence="1 7">Multi-pass membrane protein</topology>
    </subcellularLocation>
</comment>
<feature type="transmembrane region" description="Helical" evidence="7">
    <location>
        <begin position="135"/>
        <end position="156"/>
    </location>
</feature>
<dbReference type="Pfam" id="PF01914">
    <property type="entry name" value="MarC"/>
    <property type="match status" value="1"/>
</dbReference>
<keyword evidence="4 7" id="KW-0812">Transmembrane</keyword>
<evidence type="ECO:0000256" key="2">
    <source>
        <dbReference type="ARBA" id="ARBA00009784"/>
    </source>
</evidence>
<accession>A0ABW7ZYL0</accession>
<sequence>MSTALFVQTLVTLLVIFDPLAAIPVFLTLTRHEDAAGRRRIARVSVLVAAGIVTVFAILGNRLLDTLGISLQALQVAGGALLALIALDLLKADCARDRAKAESGAVAYVPLGTPLLAGPGAIAATMLYMEKADGVPALLAVGLAMVAALLLTWLTLRFSSLIGRVLKDNGLNLVTRVMGLLAAAMAVQLVAGALQHWVLWGVA</sequence>
<proteinExistence type="inferred from homology"/>
<comment type="similarity">
    <text evidence="2 7">Belongs to the UPF0056 (MarC) family.</text>
</comment>
<dbReference type="RefSeq" id="WP_397018646.1">
    <property type="nucleotide sequence ID" value="NZ_JBITMB010000001.1"/>
</dbReference>
<reference evidence="8 9" key="1">
    <citation type="submission" date="2024-10" db="EMBL/GenBank/DDBJ databases">
        <title>The Natural Products Discovery Center: Release of the First 8490 Sequenced Strains for Exploring Actinobacteria Biosynthetic Diversity.</title>
        <authorList>
            <person name="Kalkreuter E."/>
            <person name="Kautsar S.A."/>
            <person name="Yang D."/>
            <person name="Bader C.D."/>
            <person name="Teijaro C.N."/>
            <person name="Fluegel L."/>
            <person name="Davis C.M."/>
            <person name="Simpson J.R."/>
            <person name="Lauterbach L."/>
            <person name="Steele A.D."/>
            <person name="Gui C."/>
            <person name="Meng S."/>
            <person name="Li G."/>
            <person name="Viehrig K."/>
            <person name="Ye F."/>
            <person name="Su P."/>
            <person name="Kiefer A.F."/>
            <person name="Nichols A."/>
            <person name="Cepeda A.J."/>
            <person name="Yan W."/>
            <person name="Fan B."/>
            <person name="Jiang Y."/>
            <person name="Adhikari A."/>
            <person name="Zheng C.-J."/>
            <person name="Schuster L."/>
            <person name="Cowan T.M."/>
            <person name="Smanski M.J."/>
            <person name="Chevrette M.G."/>
            <person name="De Carvalho L.P.S."/>
            <person name="Shen B."/>
        </authorList>
    </citation>
    <scope>NUCLEOTIDE SEQUENCE [LARGE SCALE GENOMIC DNA]</scope>
    <source>
        <strain evidence="8 9">NPDC049503</strain>
    </source>
</reference>
<evidence type="ECO:0000256" key="6">
    <source>
        <dbReference type="ARBA" id="ARBA00023136"/>
    </source>
</evidence>
<keyword evidence="9" id="KW-1185">Reference proteome</keyword>
<dbReference type="EMBL" id="JBITMB010000001">
    <property type="protein sequence ID" value="MFI7439122.1"/>
    <property type="molecule type" value="Genomic_DNA"/>
</dbReference>